<evidence type="ECO:0000256" key="8">
    <source>
        <dbReference type="ARBA" id="ARBA00023242"/>
    </source>
</evidence>
<evidence type="ECO:0000256" key="9">
    <source>
        <dbReference type="ARBA" id="ARBA00023274"/>
    </source>
</evidence>
<dbReference type="GO" id="GO:0005681">
    <property type="term" value="C:spliceosomal complex"/>
    <property type="evidence" value="ECO:0007669"/>
    <property type="project" value="UniProtKB-KW"/>
</dbReference>
<evidence type="ECO:0000313" key="13">
    <source>
        <dbReference type="EMBL" id="SBT80598.1"/>
    </source>
</evidence>
<keyword evidence="3" id="KW-0507">mRNA processing</keyword>
<dbReference type="InterPro" id="IPR035979">
    <property type="entry name" value="RBD_domain_sf"/>
</dbReference>
<feature type="region of interest" description="Disordered" evidence="11">
    <location>
        <begin position="95"/>
        <end position="177"/>
    </location>
</feature>
<dbReference type="FunFam" id="3.30.70.330:FF:000029">
    <property type="entry name" value="U2 small nuclear ribonucleoprotein B"/>
    <property type="match status" value="1"/>
</dbReference>
<evidence type="ECO:0000259" key="12">
    <source>
        <dbReference type="PROSITE" id="PS50102"/>
    </source>
</evidence>
<dbReference type="SUPFAM" id="SSF54928">
    <property type="entry name" value="RNA-binding domain, RBD"/>
    <property type="match status" value="1"/>
</dbReference>
<proteinExistence type="inferred from homology"/>
<dbReference type="Pfam" id="PF00076">
    <property type="entry name" value="RRM_1"/>
    <property type="match status" value="2"/>
</dbReference>
<reference evidence="13 14" key="1">
    <citation type="submission" date="2016-06" db="EMBL/GenBank/DDBJ databases">
        <authorList>
            <consortium name="Pathogen Informatics"/>
        </authorList>
    </citation>
    <scope>NUCLEOTIDE SEQUENCE [LARGE SCALE GENOMIC DNA]</scope>
    <source>
        <strain evidence="13">PmlGA01</strain>
    </source>
</reference>
<protein>
    <submittedName>
        <fullName evidence="13">U1 small nuclear ribonucleoprotein A, putative</fullName>
    </submittedName>
</protein>
<evidence type="ECO:0000256" key="4">
    <source>
        <dbReference type="ARBA" id="ARBA00022728"/>
    </source>
</evidence>
<comment type="subcellular location">
    <subcellularLocation>
        <location evidence="1">Nucleus</location>
    </subcellularLocation>
</comment>
<dbReference type="GO" id="GO:0008380">
    <property type="term" value="P:RNA splicing"/>
    <property type="evidence" value="ECO:0007669"/>
    <property type="project" value="UniProtKB-KW"/>
</dbReference>
<keyword evidence="4" id="KW-0747">Spliceosome</keyword>
<feature type="domain" description="RRM" evidence="12">
    <location>
        <begin position="486"/>
        <end position="558"/>
    </location>
</feature>
<dbReference type="FunFam" id="3.30.70.330:FF:000039">
    <property type="entry name" value="U1 small nuclear ribonucleoprotein A"/>
    <property type="match status" value="1"/>
</dbReference>
<dbReference type="SMART" id="SM00360">
    <property type="entry name" value="RRM"/>
    <property type="match status" value="2"/>
</dbReference>
<dbReference type="EMBL" id="LT594502">
    <property type="protein sequence ID" value="SBT80598.1"/>
    <property type="molecule type" value="Genomic_DNA"/>
</dbReference>
<feature type="compositionally biased region" description="Polar residues" evidence="11">
    <location>
        <begin position="95"/>
        <end position="126"/>
    </location>
</feature>
<dbReference type="Gene3D" id="3.30.70.330">
    <property type="match status" value="2"/>
</dbReference>
<dbReference type="GO" id="GO:0003723">
    <property type="term" value="F:RNA binding"/>
    <property type="evidence" value="ECO:0007669"/>
    <property type="project" value="UniProtKB-UniRule"/>
</dbReference>
<keyword evidence="8" id="KW-0539">Nucleus</keyword>
<name>A0A1C3L228_PLAMA</name>
<feature type="compositionally biased region" description="Polar residues" evidence="11">
    <location>
        <begin position="140"/>
        <end position="164"/>
    </location>
</feature>
<evidence type="ECO:0000256" key="2">
    <source>
        <dbReference type="ARBA" id="ARBA00007243"/>
    </source>
</evidence>
<keyword evidence="7" id="KW-0508">mRNA splicing</keyword>
<evidence type="ECO:0000256" key="10">
    <source>
        <dbReference type="PROSITE-ProRule" id="PRU00176"/>
    </source>
</evidence>
<accession>A0A1C3L228</accession>
<evidence type="ECO:0000256" key="6">
    <source>
        <dbReference type="ARBA" id="ARBA00022884"/>
    </source>
</evidence>
<dbReference type="PANTHER" id="PTHR10501">
    <property type="entry name" value="U1 SMALL NUCLEAR RIBONUCLEOPROTEIN A/U2 SMALL NUCLEAR RIBONUCLEOPROTEIN B"/>
    <property type="match status" value="1"/>
</dbReference>
<evidence type="ECO:0000256" key="3">
    <source>
        <dbReference type="ARBA" id="ARBA00022664"/>
    </source>
</evidence>
<dbReference type="Proteomes" id="UP000219799">
    <property type="component" value="Chromosome 14"/>
</dbReference>
<dbReference type="GO" id="GO:0006397">
    <property type="term" value="P:mRNA processing"/>
    <property type="evidence" value="ECO:0007669"/>
    <property type="project" value="UniProtKB-KW"/>
</dbReference>
<dbReference type="InterPro" id="IPR012677">
    <property type="entry name" value="Nucleotide-bd_a/b_plait_sf"/>
</dbReference>
<dbReference type="CDD" id="cd12246">
    <property type="entry name" value="RRM1_U1A_like"/>
    <property type="match status" value="1"/>
</dbReference>
<evidence type="ECO:0000313" key="14">
    <source>
        <dbReference type="Proteomes" id="UP000219799"/>
    </source>
</evidence>
<dbReference type="GO" id="GO:0030532">
    <property type="term" value="C:small nuclear ribonucleoprotein complex"/>
    <property type="evidence" value="ECO:0007669"/>
    <property type="project" value="UniProtKB-ARBA"/>
</dbReference>
<feature type="domain" description="RRM" evidence="12">
    <location>
        <begin position="276"/>
        <end position="355"/>
    </location>
</feature>
<comment type="similarity">
    <text evidence="2">Belongs to the RRM U1 A/B'' family.</text>
</comment>
<organism evidence="13 14">
    <name type="scientific">Plasmodium malariae</name>
    <dbReference type="NCBI Taxonomy" id="5858"/>
    <lineage>
        <taxon>Eukaryota</taxon>
        <taxon>Sar</taxon>
        <taxon>Alveolata</taxon>
        <taxon>Apicomplexa</taxon>
        <taxon>Aconoidasida</taxon>
        <taxon>Haemosporida</taxon>
        <taxon>Plasmodiidae</taxon>
        <taxon>Plasmodium</taxon>
        <taxon>Plasmodium (Plasmodium)</taxon>
    </lineage>
</organism>
<feature type="compositionally biased region" description="Low complexity" evidence="11">
    <location>
        <begin position="127"/>
        <end position="139"/>
    </location>
</feature>
<evidence type="ECO:0000256" key="7">
    <source>
        <dbReference type="ARBA" id="ARBA00023187"/>
    </source>
</evidence>
<dbReference type="VEuPathDB" id="PlasmoDB:PmUG01_14023600"/>
<evidence type="ECO:0000256" key="5">
    <source>
        <dbReference type="ARBA" id="ARBA00022737"/>
    </source>
</evidence>
<dbReference type="CDD" id="cd12247">
    <property type="entry name" value="RRM2_U1A_like"/>
    <property type="match status" value="1"/>
</dbReference>
<sequence>MNSKTVNNANNNKGTIEPFTNSNIHPIPSDIHNSSQNQLINKTTNNRNNSTNNVQNENFILLNSNYCSVDMQNKGNNITNESYIKLEQNYNGDITNANNFTPNNDSSKRNSIPSNGTGNADNIETLNNSNNMNSSGNSSATVNLNTSANSNSCADPNVNVNPDENANTNNIINNSHNNANYNMNPNCNPNMNYNMHGKAMGNAKTMYSQYPVNMNALMNMYPNNDNMPNPLRMPMYPTQQNIVYNNNMNFMNSKAYLKHLKYNKVITADPSIQPNETLYVKNLNDRIKSEEMKKSLKDLFKQYGVIEDLIVMKSFWRKGQAWIVYDNIESSTKALNALQGFVLFGKIMQINYSHNKSDIHSKRDGTFVERSKQPKKPKQILEREQRQKEIFERMHRSYLEMQMKNFNIMNNIEIEKKQKIDLSQMDKQALIAKAQAKAYEEKNKKKGEDLSKRNINNNNNNNMYHPPFYPMNNFVPIQSNVVIACKILFVENVVENVNTQAFNDLFKNFAGFIEARIIPQRNVAFVDYSDEAAATYAMKALQNYELQGSKLKISYAKR</sequence>
<dbReference type="AlphaFoldDB" id="A0A1C3L228"/>
<keyword evidence="5" id="KW-0677">Repeat</keyword>
<gene>
    <name evidence="13" type="primary">PmlGA01_140009200</name>
    <name evidence="13" type="ORF">PMLGA01_140009200</name>
</gene>
<evidence type="ECO:0000256" key="1">
    <source>
        <dbReference type="ARBA" id="ARBA00004123"/>
    </source>
</evidence>
<feature type="region of interest" description="Disordered" evidence="11">
    <location>
        <begin position="1"/>
        <end position="35"/>
    </location>
</feature>
<keyword evidence="6 10" id="KW-0694">RNA-binding</keyword>
<keyword evidence="9 13" id="KW-0687">Ribonucleoprotein</keyword>
<feature type="compositionally biased region" description="Low complexity" evidence="11">
    <location>
        <begin position="165"/>
        <end position="177"/>
    </location>
</feature>
<dbReference type="PROSITE" id="PS50102">
    <property type="entry name" value="RRM"/>
    <property type="match status" value="2"/>
</dbReference>
<dbReference type="InterPro" id="IPR000504">
    <property type="entry name" value="RRM_dom"/>
</dbReference>
<evidence type="ECO:0000256" key="11">
    <source>
        <dbReference type="SAM" id="MobiDB-lite"/>
    </source>
</evidence>